<accession>F1Z763</accession>
<proteinExistence type="predicted"/>
<dbReference type="AlphaFoldDB" id="F1Z763"/>
<dbReference type="HOGENOM" id="CLU_3170889_0_0_5"/>
<dbReference type="STRING" id="983920.Y88_2613"/>
<comment type="caution">
    <text evidence="1">The sequence shown here is derived from an EMBL/GenBank/DDBJ whole genome shotgun (WGS) entry which is preliminary data.</text>
</comment>
<evidence type="ECO:0000313" key="1">
    <source>
        <dbReference type="EMBL" id="EGD59569.1"/>
    </source>
</evidence>
<evidence type="ECO:0000313" key="2">
    <source>
        <dbReference type="Proteomes" id="UP000004728"/>
    </source>
</evidence>
<organism evidence="1 2">
    <name type="scientific">Novosphingobium nitrogenifigens DSM 19370</name>
    <dbReference type="NCBI Taxonomy" id="983920"/>
    <lineage>
        <taxon>Bacteria</taxon>
        <taxon>Pseudomonadati</taxon>
        <taxon>Pseudomonadota</taxon>
        <taxon>Alphaproteobacteria</taxon>
        <taxon>Sphingomonadales</taxon>
        <taxon>Sphingomonadaceae</taxon>
        <taxon>Novosphingobium</taxon>
    </lineage>
</organism>
<dbReference type="EMBL" id="AEWJ01000026">
    <property type="protein sequence ID" value="EGD59569.1"/>
    <property type="molecule type" value="Genomic_DNA"/>
</dbReference>
<dbReference type="Proteomes" id="UP000004728">
    <property type="component" value="Unassembled WGS sequence"/>
</dbReference>
<keyword evidence="2" id="KW-1185">Reference proteome</keyword>
<protein>
    <submittedName>
        <fullName evidence="1">Uncharacterized protein</fullName>
    </submittedName>
</protein>
<gene>
    <name evidence="1" type="ORF">Y88_2613</name>
</gene>
<dbReference type="InParanoid" id="F1Z763"/>
<reference evidence="1 2" key="1">
    <citation type="journal article" date="2012" name="J. Bacteriol.">
        <title>Draft Genome Sequence of Novosphingobium nitrogenifigens Y88T.</title>
        <authorList>
            <person name="Strabala T.J."/>
            <person name="Macdonald L."/>
            <person name="Liu V."/>
            <person name="Smit A.M."/>
        </authorList>
    </citation>
    <scope>NUCLEOTIDE SEQUENCE [LARGE SCALE GENOMIC DNA]</scope>
    <source>
        <strain evidence="1 2">DSM 19370</strain>
    </source>
</reference>
<name>F1Z763_9SPHN</name>
<sequence>MIHCIPPTTVIRNSPPITTVVTFVTGPLFAHSFTFMTGRCRCDGQRA</sequence>